<sequence length="285" mass="30595">MFTAATISGSEVGSVIAPPVEYAVAVDRFLAAAELSPASQRVYRIALTTWAWTLVDRASPVGASRRGAAAPVVPLALIDGADAAVRLAAGFAAREAAVGARTANRELAILRSALTWWRARGWIAADPTADPTADLRRRAAQPSPGAEPLTDDQARAVLRLHAPLREQALWHAVYDTGGGIERILALDVPDLDPSGRRTRPTAPGPALHWRPATGRLLALLAAGRPSGPLFLTDRRAPRDTPARHRCPVTGRGRLSYRRAAEVFTESTQGLDEGGRGWTLRQLRRR</sequence>
<gene>
    <name evidence="1" type="ORF">GCM10009839_89950</name>
</gene>
<accession>A0ABN2VPX3</accession>
<reference evidence="1 2" key="1">
    <citation type="journal article" date="2019" name="Int. J. Syst. Evol. Microbiol.">
        <title>The Global Catalogue of Microorganisms (GCM) 10K type strain sequencing project: providing services to taxonomists for standard genome sequencing and annotation.</title>
        <authorList>
            <consortium name="The Broad Institute Genomics Platform"/>
            <consortium name="The Broad Institute Genome Sequencing Center for Infectious Disease"/>
            <person name="Wu L."/>
            <person name="Ma J."/>
        </authorList>
    </citation>
    <scope>NUCLEOTIDE SEQUENCE [LARGE SCALE GENOMIC DNA]</scope>
    <source>
        <strain evidence="1 2">JCM 16014</strain>
    </source>
</reference>
<dbReference type="EMBL" id="BAAAQN010000096">
    <property type="protein sequence ID" value="GAA2064459.1"/>
    <property type="molecule type" value="Genomic_DNA"/>
</dbReference>
<comment type="caution">
    <text evidence="1">The sequence shown here is derived from an EMBL/GenBank/DDBJ whole genome shotgun (WGS) entry which is preliminary data.</text>
</comment>
<keyword evidence="2" id="KW-1185">Reference proteome</keyword>
<dbReference type="SUPFAM" id="SSF56349">
    <property type="entry name" value="DNA breaking-rejoining enzymes"/>
    <property type="match status" value="1"/>
</dbReference>
<evidence type="ECO:0000313" key="1">
    <source>
        <dbReference type="EMBL" id="GAA2064459.1"/>
    </source>
</evidence>
<evidence type="ECO:0000313" key="2">
    <source>
        <dbReference type="Proteomes" id="UP001500751"/>
    </source>
</evidence>
<dbReference type="InterPro" id="IPR011010">
    <property type="entry name" value="DNA_brk_join_enz"/>
</dbReference>
<organism evidence="1 2">
    <name type="scientific">Catenulispora yoronensis</name>
    <dbReference type="NCBI Taxonomy" id="450799"/>
    <lineage>
        <taxon>Bacteria</taxon>
        <taxon>Bacillati</taxon>
        <taxon>Actinomycetota</taxon>
        <taxon>Actinomycetes</taxon>
        <taxon>Catenulisporales</taxon>
        <taxon>Catenulisporaceae</taxon>
        <taxon>Catenulispora</taxon>
    </lineage>
</organism>
<proteinExistence type="predicted"/>
<evidence type="ECO:0008006" key="3">
    <source>
        <dbReference type="Google" id="ProtNLM"/>
    </source>
</evidence>
<protein>
    <recommendedName>
        <fullName evidence="3">Core-binding (CB) domain-containing protein</fullName>
    </recommendedName>
</protein>
<dbReference type="Proteomes" id="UP001500751">
    <property type="component" value="Unassembled WGS sequence"/>
</dbReference>
<name>A0ABN2VPX3_9ACTN</name>